<dbReference type="Proteomes" id="UP001249394">
    <property type="component" value="Chromosome"/>
</dbReference>
<protein>
    <submittedName>
        <fullName evidence="1">Uncharacterized protein</fullName>
    </submittedName>
</protein>
<dbReference type="EMBL" id="CP134213">
    <property type="protein sequence ID" value="WND24041.1"/>
    <property type="molecule type" value="Genomic_DNA"/>
</dbReference>
<evidence type="ECO:0000313" key="1">
    <source>
        <dbReference type="EMBL" id="WND24041.1"/>
    </source>
</evidence>
<name>A0ABY9UPA6_STRVL</name>
<gene>
    <name evidence="1" type="ORF">RI060_09405</name>
</gene>
<reference evidence="1 2" key="1">
    <citation type="submission" date="2023-09" db="EMBL/GenBank/DDBJ databases">
        <title>The genome sequence of Streptomyces anthocyanicus.</title>
        <authorList>
            <person name="Mo P."/>
        </authorList>
    </citation>
    <scope>NUCLEOTIDE SEQUENCE [LARGE SCALE GENOMIC DNA]</scope>
    <source>
        <strain evidence="1 2">JCM 4387</strain>
    </source>
</reference>
<keyword evidence="2" id="KW-1185">Reference proteome</keyword>
<evidence type="ECO:0000313" key="2">
    <source>
        <dbReference type="Proteomes" id="UP001249394"/>
    </source>
</evidence>
<organism evidence="1 2">
    <name type="scientific">Streptomyces violaceus</name>
    <name type="common">Streptomyces venezuelae</name>
    <dbReference type="NCBI Taxonomy" id="1936"/>
    <lineage>
        <taxon>Bacteria</taxon>
        <taxon>Bacillati</taxon>
        <taxon>Actinomycetota</taxon>
        <taxon>Actinomycetes</taxon>
        <taxon>Kitasatosporales</taxon>
        <taxon>Streptomycetaceae</taxon>
        <taxon>Streptomyces</taxon>
    </lineage>
</organism>
<proteinExistence type="predicted"/>
<accession>A0ABY9UPA6</accession>
<sequence>MSSPTALFRFANCAVCQTNWKQLNVCKKKGDITQASKHATKIRDHAGGGHDCPRDTRPHRGLRRCGAARWGCGRDDARPVHIPRDTGRASVTREGV</sequence>